<sequence length="167" mass="17605">MIAHQPTAATRAAAFPADEPVERPAPADPPRVDVALRGPETRCADTARCLGLDAEPVPALRDLDAGAWRGLGMDQIAPDALARWLADPAEAAPGGESVAEVIARVTTWLAEPPAARRIAAVTHPAVIRAALVHALSAPDRSFWRIDVAPGARIVLRGGPGRWTALFR</sequence>
<dbReference type="SUPFAM" id="SSF53254">
    <property type="entry name" value="Phosphoglycerate mutase-like"/>
    <property type="match status" value="1"/>
</dbReference>
<keyword evidence="3" id="KW-1185">Reference proteome</keyword>
<reference evidence="2" key="2">
    <citation type="submission" date="2020-09" db="EMBL/GenBank/DDBJ databases">
        <authorList>
            <person name="Sun Q."/>
            <person name="Ohkuma M."/>
        </authorList>
    </citation>
    <scope>NUCLEOTIDE SEQUENCE</scope>
    <source>
        <strain evidence="2">JCM 3276</strain>
    </source>
</reference>
<feature type="compositionally biased region" description="Low complexity" evidence="1">
    <location>
        <begin position="1"/>
        <end position="18"/>
    </location>
</feature>
<comment type="caution">
    <text evidence="2">The sequence shown here is derived from an EMBL/GenBank/DDBJ whole genome shotgun (WGS) entry which is preliminary data.</text>
</comment>
<dbReference type="Pfam" id="PF00300">
    <property type="entry name" value="His_Phos_1"/>
    <property type="match status" value="1"/>
</dbReference>
<dbReference type="InterPro" id="IPR013078">
    <property type="entry name" value="His_Pase_superF_clade-1"/>
</dbReference>
<feature type="region of interest" description="Disordered" evidence="1">
    <location>
        <begin position="1"/>
        <end position="30"/>
    </location>
</feature>
<reference evidence="2" key="1">
    <citation type="journal article" date="2014" name="Int. J. Syst. Evol. Microbiol.">
        <title>Complete genome sequence of Corynebacterium casei LMG S-19264T (=DSM 44701T), isolated from a smear-ripened cheese.</title>
        <authorList>
            <consortium name="US DOE Joint Genome Institute (JGI-PGF)"/>
            <person name="Walter F."/>
            <person name="Albersmeier A."/>
            <person name="Kalinowski J."/>
            <person name="Ruckert C."/>
        </authorList>
    </citation>
    <scope>NUCLEOTIDE SEQUENCE</scope>
    <source>
        <strain evidence="2">JCM 3276</strain>
    </source>
</reference>
<proteinExistence type="predicted"/>
<dbReference type="InterPro" id="IPR029033">
    <property type="entry name" value="His_PPase_superfam"/>
</dbReference>
<dbReference type="Proteomes" id="UP000660680">
    <property type="component" value="Unassembled WGS sequence"/>
</dbReference>
<evidence type="ECO:0008006" key="4">
    <source>
        <dbReference type="Google" id="ProtNLM"/>
    </source>
</evidence>
<gene>
    <name evidence="2" type="ORF">GCM10010171_48710</name>
</gene>
<accession>A0A918GPQ0</accession>
<dbReference type="EMBL" id="BMRB01000004">
    <property type="protein sequence ID" value="GGS47721.1"/>
    <property type="molecule type" value="Genomic_DNA"/>
</dbReference>
<protein>
    <recommendedName>
        <fullName evidence="4">Histidine phosphatase family protein</fullName>
    </recommendedName>
</protein>
<dbReference type="Gene3D" id="3.40.50.1240">
    <property type="entry name" value="Phosphoglycerate mutase-like"/>
    <property type="match status" value="1"/>
</dbReference>
<name>A0A918GPQ0_9PSEU</name>
<dbReference type="AlphaFoldDB" id="A0A918GPQ0"/>
<evidence type="ECO:0000313" key="2">
    <source>
        <dbReference type="EMBL" id="GGS47721.1"/>
    </source>
</evidence>
<evidence type="ECO:0000256" key="1">
    <source>
        <dbReference type="SAM" id="MobiDB-lite"/>
    </source>
</evidence>
<evidence type="ECO:0000313" key="3">
    <source>
        <dbReference type="Proteomes" id="UP000660680"/>
    </source>
</evidence>
<organism evidence="2 3">
    <name type="scientific">Actinokineospora fastidiosa</name>
    <dbReference type="NCBI Taxonomy" id="1816"/>
    <lineage>
        <taxon>Bacteria</taxon>
        <taxon>Bacillati</taxon>
        <taxon>Actinomycetota</taxon>
        <taxon>Actinomycetes</taxon>
        <taxon>Pseudonocardiales</taxon>
        <taxon>Pseudonocardiaceae</taxon>
        <taxon>Actinokineospora</taxon>
    </lineage>
</organism>